<gene>
    <name evidence="3" type="ORF">E2C01_053178</name>
</gene>
<accession>A0A5B7GNM0</accession>
<proteinExistence type="predicted"/>
<keyword evidence="2" id="KW-0812">Transmembrane</keyword>
<keyword evidence="2" id="KW-0472">Membrane</keyword>
<reference evidence="3 4" key="1">
    <citation type="submission" date="2019-05" db="EMBL/GenBank/DDBJ databases">
        <title>Another draft genome of Portunus trituberculatus and its Hox gene families provides insights of decapod evolution.</title>
        <authorList>
            <person name="Jeong J.-H."/>
            <person name="Song I."/>
            <person name="Kim S."/>
            <person name="Choi T."/>
            <person name="Kim D."/>
            <person name="Ryu S."/>
            <person name="Kim W."/>
        </authorList>
    </citation>
    <scope>NUCLEOTIDE SEQUENCE [LARGE SCALE GENOMIC DNA]</scope>
    <source>
        <tissue evidence="3">Muscle</tissue>
    </source>
</reference>
<keyword evidence="2" id="KW-1133">Transmembrane helix</keyword>
<feature type="compositionally biased region" description="Polar residues" evidence="1">
    <location>
        <begin position="29"/>
        <end position="47"/>
    </location>
</feature>
<dbReference type="AlphaFoldDB" id="A0A5B7GNM0"/>
<sequence length="162" mass="17440">MDRTTRVLSSSFPSSGDCCVRIAGMTLQNKKPYTKVTPSPATRSELTPPSERAQSKKIKTTTTTESRAPPPPEATEDEAAKRTRRRRQDPLLILAMSAAGAAAAAVTTLPQHHYTTLQSATVCALGVRYSLRGGKGEEKDRPVVVLSERGADRLCCTAVADR</sequence>
<protein>
    <submittedName>
        <fullName evidence="3">Uncharacterized protein</fullName>
    </submittedName>
</protein>
<keyword evidence="4" id="KW-1185">Reference proteome</keyword>
<dbReference type="EMBL" id="VSRR010016316">
    <property type="protein sequence ID" value="MPC59163.1"/>
    <property type="molecule type" value="Genomic_DNA"/>
</dbReference>
<evidence type="ECO:0000313" key="4">
    <source>
        <dbReference type="Proteomes" id="UP000324222"/>
    </source>
</evidence>
<evidence type="ECO:0000256" key="1">
    <source>
        <dbReference type="SAM" id="MobiDB-lite"/>
    </source>
</evidence>
<comment type="caution">
    <text evidence="3">The sequence shown here is derived from an EMBL/GenBank/DDBJ whole genome shotgun (WGS) entry which is preliminary data.</text>
</comment>
<evidence type="ECO:0000313" key="3">
    <source>
        <dbReference type="EMBL" id="MPC59163.1"/>
    </source>
</evidence>
<organism evidence="3 4">
    <name type="scientific">Portunus trituberculatus</name>
    <name type="common">Swimming crab</name>
    <name type="synonym">Neptunus trituberculatus</name>
    <dbReference type="NCBI Taxonomy" id="210409"/>
    <lineage>
        <taxon>Eukaryota</taxon>
        <taxon>Metazoa</taxon>
        <taxon>Ecdysozoa</taxon>
        <taxon>Arthropoda</taxon>
        <taxon>Crustacea</taxon>
        <taxon>Multicrustacea</taxon>
        <taxon>Malacostraca</taxon>
        <taxon>Eumalacostraca</taxon>
        <taxon>Eucarida</taxon>
        <taxon>Decapoda</taxon>
        <taxon>Pleocyemata</taxon>
        <taxon>Brachyura</taxon>
        <taxon>Eubrachyura</taxon>
        <taxon>Portunoidea</taxon>
        <taxon>Portunidae</taxon>
        <taxon>Portuninae</taxon>
        <taxon>Portunus</taxon>
    </lineage>
</organism>
<feature type="transmembrane region" description="Helical" evidence="2">
    <location>
        <begin position="91"/>
        <end position="109"/>
    </location>
</feature>
<feature type="region of interest" description="Disordered" evidence="1">
    <location>
        <begin position="29"/>
        <end position="89"/>
    </location>
</feature>
<evidence type="ECO:0000256" key="2">
    <source>
        <dbReference type="SAM" id="Phobius"/>
    </source>
</evidence>
<name>A0A5B7GNM0_PORTR</name>
<dbReference type="Proteomes" id="UP000324222">
    <property type="component" value="Unassembled WGS sequence"/>
</dbReference>